<dbReference type="CDD" id="cd00190">
    <property type="entry name" value="Tryp_SPc"/>
    <property type="match status" value="1"/>
</dbReference>
<dbReference type="InterPro" id="IPR043504">
    <property type="entry name" value="Peptidase_S1_PA_chymotrypsin"/>
</dbReference>
<dbReference type="Proteomes" id="UP000472262">
    <property type="component" value="Unassembled WGS sequence"/>
</dbReference>
<keyword evidence="13" id="KW-1185">Reference proteome</keyword>
<accession>A0A672P3Z1</accession>
<keyword evidence="4 9" id="KW-0720">Serine protease</keyword>
<evidence type="ECO:0000313" key="13">
    <source>
        <dbReference type="Proteomes" id="UP000472262"/>
    </source>
</evidence>
<dbReference type="InterPro" id="IPR001314">
    <property type="entry name" value="Peptidase_S1A"/>
</dbReference>
<dbReference type="GeneID" id="107599457"/>
<proteinExistence type="predicted"/>
<dbReference type="Ensembl" id="ENSSGRT00000061087.1">
    <property type="protein sequence ID" value="ENSSGRP00000057217.1"/>
    <property type="gene ID" value="ENSSGRG00000029917.1"/>
</dbReference>
<evidence type="ECO:0000313" key="12">
    <source>
        <dbReference type="Ensembl" id="ENSSGRP00000057217.1"/>
    </source>
</evidence>
<dbReference type="PROSITE" id="PS50240">
    <property type="entry name" value="TRYPSIN_DOM"/>
    <property type="match status" value="1"/>
</dbReference>
<evidence type="ECO:0000256" key="1">
    <source>
        <dbReference type="ARBA" id="ARBA00004239"/>
    </source>
</evidence>
<dbReference type="PRINTS" id="PR00722">
    <property type="entry name" value="CHYMOTRYPSIN"/>
</dbReference>
<dbReference type="PROSITE" id="PS00134">
    <property type="entry name" value="TRYPSIN_HIS"/>
    <property type="match status" value="1"/>
</dbReference>
<keyword evidence="10" id="KW-0732">Signal</keyword>
<dbReference type="Gene3D" id="2.40.10.10">
    <property type="entry name" value="Trypsin-like serine proteases"/>
    <property type="match status" value="1"/>
</dbReference>
<dbReference type="InParanoid" id="A0A672P3Z1"/>
<keyword evidence="6" id="KW-1015">Disulfide bond</keyword>
<feature type="signal peptide" evidence="10">
    <location>
        <begin position="1"/>
        <end position="21"/>
    </location>
</feature>
<comment type="subcellular location">
    <subcellularLocation>
        <location evidence="1">Secreted</location>
        <location evidence="1">Extracellular space</location>
    </subcellularLocation>
</comment>
<evidence type="ECO:0000259" key="11">
    <source>
        <dbReference type="PROSITE" id="PS50240"/>
    </source>
</evidence>
<dbReference type="GO" id="GO:0004252">
    <property type="term" value="F:serine-type endopeptidase activity"/>
    <property type="evidence" value="ECO:0007669"/>
    <property type="project" value="UniProtKB-EC"/>
</dbReference>
<name>A0A672P3Z1_SINGR</name>
<keyword evidence="3 9" id="KW-0378">Hydrolase</keyword>
<dbReference type="GO" id="GO:0006508">
    <property type="term" value="P:proteolysis"/>
    <property type="evidence" value="ECO:0007669"/>
    <property type="project" value="UniProtKB-KW"/>
</dbReference>
<dbReference type="InterPro" id="IPR033116">
    <property type="entry name" value="TRYPSIN_SER"/>
</dbReference>
<dbReference type="SMART" id="SM00020">
    <property type="entry name" value="Tryp_SPc"/>
    <property type="match status" value="1"/>
</dbReference>
<dbReference type="OMA" id="CHSANGN"/>
<dbReference type="RefSeq" id="XP_016146536.1">
    <property type="nucleotide sequence ID" value="XM_016291050.1"/>
</dbReference>
<keyword evidence="2 9" id="KW-0645">Protease</keyword>
<protein>
    <recommendedName>
        <fullName evidence="8">trypsin</fullName>
        <ecNumber evidence="8">3.4.21.4</ecNumber>
    </recommendedName>
</protein>
<evidence type="ECO:0000256" key="4">
    <source>
        <dbReference type="ARBA" id="ARBA00022825"/>
    </source>
</evidence>
<comment type="catalytic activity">
    <reaction evidence="7">
        <text>Preferential cleavage: Arg-|-Xaa, Lys-|-Xaa.</text>
        <dbReference type="EC" id="3.4.21.4"/>
    </reaction>
</comment>
<sequence length="255" mass="28281">MSILWHITCLLLLRSCTPGFSMHDGIVGGRVSIPHSRPYMVYIRDKISQLTCGGFLIREDYVMTAAHCKQSPSHLVVFVGVHDTNFLPDGIEVDPIPHPKFSMKRPDHDIMLLKLKTPVPLSKFVQTIIYQNPENEEISQDCMVVGWGWQDYHDESPSNVLQEANVTLIDSENCGMADTLCTEGSTGPARGDSGGPLVCGGVAEGIVSFSKTKSNADHLSAYTRISLYYSWTQSIINPPTQQQSETWKGKLDKLI</sequence>
<evidence type="ECO:0000256" key="7">
    <source>
        <dbReference type="ARBA" id="ARBA00036320"/>
    </source>
</evidence>
<dbReference type="Pfam" id="PF00089">
    <property type="entry name" value="Trypsin"/>
    <property type="match status" value="1"/>
</dbReference>
<dbReference type="EC" id="3.4.21.4" evidence="8"/>
<feature type="chain" id="PRO_5025437612" description="trypsin" evidence="10">
    <location>
        <begin position="22"/>
        <end position="255"/>
    </location>
</feature>
<dbReference type="SUPFAM" id="SSF50494">
    <property type="entry name" value="Trypsin-like serine proteases"/>
    <property type="match status" value="1"/>
</dbReference>
<dbReference type="OrthoDB" id="5565075at2759"/>
<evidence type="ECO:0000256" key="8">
    <source>
        <dbReference type="ARBA" id="ARBA00038868"/>
    </source>
</evidence>
<evidence type="ECO:0000256" key="6">
    <source>
        <dbReference type="ARBA" id="ARBA00023157"/>
    </source>
</evidence>
<organism evidence="12 13">
    <name type="scientific">Sinocyclocheilus grahami</name>
    <name type="common">Dianchi golden-line fish</name>
    <name type="synonym">Barbus grahami</name>
    <dbReference type="NCBI Taxonomy" id="75366"/>
    <lineage>
        <taxon>Eukaryota</taxon>
        <taxon>Metazoa</taxon>
        <taxon>Chordata</taxon>
        <taxon>Craniata</taxon>
        <taxon>Vertebrata</taxon>
        <taxon>Euteleostomi</taxon>
        <taxon>Actinopterygii</taxon>
        <taxon>Neopterygii</taxon>
        <taxon>Teleostei</taxon>
        <taxon>Ostariophysi</taxon>
        <taxon>Cypriniformes</taxon>
        <taxon>Cyprinidae</taxon>
        <taxon>Cyprininae</taxon>
        <taxon>Sinocyclocheilus</taxon>
    </lineage>
</organism>
<reference evidence="12" key="2">
    <citation type="submission" date="2025-09" db="UniProtKB">
        <authorList>
            <consortium name="Ensembl"/>
        </authorList>
    </citation>
    <scope>IDENTIFICATION</scope>
</reference>
<dbReference type="KEGG" id="sgh:107599457"/>
<dbReference type="PANTHER" id="PTHR24271">
    <property type="entry name" value="KALLIKREIN-RELATED"/>
    <property type="match status" value="1"/>
</dbReference>
<evidence type="ECO:0000256" key="2">
    <source>
        <dbReference type="ARBA" id="ARBA00022670"/>
    </source>
</evidence>
<reference evidence="12" key="1">
    <citation type="submission" date="2025-08" db="UniProtKB">
        <authorList>
            <consortium name="Ensembl"/>
        </authorList>
    </citation>
    <scope>IDENTIFICATION</scope>
</reference>
<evidence type="ECO:0000256" key="10">
    <source>
        <dbReference type="SAM" id="SignalP"/>
    </source>
</evidence>
<dbReference type="AlphaFoldDB" id="A0A672P3Z1"/>
<feature type="domain" description="Peptidase S1" evidence="11">
    <location>
        <begin position="26"/>
        <end position="237"/>
    </location>
</feature>
<gene>
    <name evidence="12" type="primary">LOC107599457</name>
</gene>
<dbReference type="FunFam" id="2.40.10.10:FF:000005">
    <property type="entry name" value="Serine protease 37"/>
    <property type="match status" value="1"/>
</dbReference>
<evidence type="ECO:0000256" key="3">
    <source>
        <dbReference type="ARBA" id="ARBA00022801"/>
    </source>
</evidence>
<evidence type="ECO:0000256" key="9">
    <source>
        <dbReference type="RuleBase" id="RU363034"/>
    </source>
</evidence>
<keyword evidence="5" id="KW-0865">Zymogen</keyword>
<dbReference type="InterPro" id="IPR018114">
    <property type="entry name" value="TRYPSIN_HIS"/>
</dbReference>
<dbReference type="PANTHER" id="PTHR24271:SF88">
    <property type="entry name" value="MAST CELL PROTEASE 2 ISOFORM X1"/>
    <property type="match status" value="1"/>
</dbReference>
<evidence type="ECO:0000256" key="5">
    <source>
        <dbReference type="ARBA" id="ARBA00023145"/>
    </source>
</evidence>
<dbReference type="InterPro" id="IPR001254">
    <property type="entry name" value="Trypsin_dom"/>
</dbReference>
<dbReference type="PROSITE" id="PS00135">
    <property type="entry name" value="TRYPSIN_SER"/>
    <property type="match status" value="1"/>
</dbReference>
<dbReference type="GO" id="GO:0005576">
    <property type="term" value="C:extracellular region"/>
    <property type="evidence" value="ECO:0007669"/>
    <property type="project" value="UniProtKB-SubCell"/>
</dbReference>
<dbReference type="InterPro" id="IPR009003">
    <property type="entry name" value="Peptidase_S1_PA"/>
</dbReference>
<dbReference type="FunCoup" id="A0A672P3Z1">
    <property type="interactions" value="9"/>
</dbReference>